<evidence type="ECO:0000256" key="1">
    <source>
        <dbReference type="ARBA" id="ARBA00004229"/>
    </source>
</evidence>
<organism evidence="8 9">
    <name type="scientific">Aureococcus anophagefferens</name>
    <name type="common">Harmful bloom alga</name>
    <dbReference type="NCBI Taxonomy" id="44056"/>
    <lineage>
        <taxon>Eukaryota</taxon>
        <taxon>Sar</taxon>
        <taxon>Stramenopiles</taxon>
        <taxon>Ochrophyta</taxon>
        <taxon>Pelagophyceae</taxon>
        <taxon>Pelagomonadales</taxon>
        <taxon>Pelagomonadaceae</taxon>
        <taxon>Aureococcus</taxon>
    </lineage>
</organism>
<keyword evidence="9" id="KW-1185">Reference proteome</keyword>
<dbReference type="Proteomes" id="UP001363151">
    <property type="component" value="Unassembled WGS sequence"/>
</dbReference>
<dbReference type="Pfam" id="PF00009">
    <property type="entry name" value="GTP_EFTU"/>
    <property type="match status" value="1"/>
</dbReference>
<evidence type="ECO:0000256" key="2">
    <source>
        <dbReference type="ARBA" id="ARBA00007249"/>
    </source>
</evidence>
<dbReference type="Gene3D" id="2.40.30.10">
    <property type="entry name" value="Translation factors"/>
    <property type="match status" value="2"/>
</dbReference>
<feature type="region of interest" description="Disordered" evidence="6">
    <location>
        <begin position="522"/>
        <end position="556"/>
    </location>
</feature>
<accession>A0ABR1G495</accession>
<evidence type="ECO:0000256" key="3">
    <source>
        <dbReference type="ARBA" id="ARBA00021392"/>
    </source>
</evidence>
<dbReference type="CDD" id="cd03708">
    <property type="entry name" value="GTPBP_III"/>
    <property type="match status" value="1"/>
</dbReference>
<dbReference type="InterPro" id="IPR000795">
    <property type="entry name" value="T_Tr_GTP-bd_dom"/>
</dbReference>
<comment type="subcellular location">
    <subcellularLocation>
        <location evidence="1">Plastid</location>
        <location evidence="1">Chloroplast</location>
    </subcellularLocation>
</comment>
<dbReference type="InterPro" id="IPR009001">
    <property type="entry name" value="Transl_elong_EF1A/Init_IF2_C"/>
</dbReference>
<sequence length="556" mass="59847">MVRARTESTLSVVSEASTVSVPSARERSLSNLFGGGAEEEDVDQAPLKPLKAPAADATTWDARDVRVAMIGNVDSGKSTLIGVLTAGGLDDGRGGARSLVLRHKHEQENGRTSTVSVELMGFQGERQVLPTARQHAQRWKEVVDACDRNVSLIDLCGHERYLKTTVFGLTAMLPDFALLVVGANMGVQRMTREHISIAVALSLPIAVVVTKVDICPPDVLKQTRQTLARCLRHHGRMPMPVKERDQLANAAESAGAGRVAPVFAVSSVKGDGLDLLKGFLGLLERAPRPIPVPILNRSAFFRDVEPPSTGPDAHPKTHLCIDGVYEVRGVGLIVGGTLTRGAIAVGDALWLGPDRAGAFVSVRHSTRLQQARIRPFVSVSVKSIECKRQPIDAIKPGVNATLALRALHRKAPPLRRAYYRKGMVLLGASDAPRASRRFSADVVILHHSTTVQEGYQPVVHCGVVRQACALLNICNKENLLRTGAKARVTFRFMYHTEYLLVGATFLFREGRAKGIGKITHLLDDADAPPDAAPPAPTKPPQPKSPPGSPAKPQPKA</sequence>
<comment type="similarity">
    <text evidence="2">Belongs to the TRAFAC class translation factor GTPase superfamily. Classic translation factor GTPase family. EF-Tu/EF-1A subfamily.</text>
</comment>
<dbReference type="PANTHER" id="PTHR43721:SF9">
    <property type="entry name" value="GTP-BINDING PROTEIN 1"/>
    <property type="match status" value="1"/>
</dbReference>
<dbReference type="SUPFAM" id="SSF50465">
    <property type="entry name" value="EF-Tu/eEF-1alpha/eIF2-gamma C-terminal domain"/>
    <property type="match status" value="1"/>
</dbReference>
<evidence type="ECO:0000313" key="8">
    <source>
        <dbReference type="EMBL" id="KAK7248156.1"/>
    </source>
</evidence>
<gene>
    <name evidence="8" type="ORF">SO694_00080188</name>
</gene>
<reference evidence="8 9" key="1">
    <citation type="submission" date="2024-03" db="EMBL/GenBank/DDBJ databases">
        <title>Aureococcus anophagefferens CCMP1851 and Kratosvirus quantuckense: Draft genome of a second virus-susceptible host strain in the model system.</title>
        <authorList>
            <person name="Chase E."/>
            <person name="Truchon A.R."/>
            <person name="Schepens W."/>
            <person name="Wilhelm S.W."/>
        </authorList>
    </citation>
    <scope>NUCLEOTIDE SEQUENCE [LARGE SCALE GENOMIC DNA]</scope>
    <source>
        <strain evidence="8 9">CCMP1851</strain>
    </source>
</reference>
<evidence type="ECO:0000313" key="9">
    <source>
        <dbReference type="Proteomes" id="UP001363151"/>
    </source>
</evidence>
<dbReference type="SUPFAM" id="SSF50447">
    <property type="entry name" value="Translation proteins"/>
    <property type="match status" value="1"/>
</dbReference>
<protein>
    <recommendedName>
        <fullName evidence="3">Elongation factor Tu, chloroplastic</fullName>
    </recommendedName>
</protein>
<dbReference type="InterPro" id="IPR027417">
    <property type="entry name" value="P-loop_NTPase"/>
</dbReference>
<feature type="domain" description="Tr-type G" evidence="7">
    <location>
        <begin position="62"/>
        <end position="290"/>
    </location>
</feature>
<dbReference type="InterPro" id="IPR050055">
    <property type="entry name" value="EF-Tu_GTPase"/>
</dbReference>
<keyword evidence="5" id="KW-0342">GTP-binding</keyword>
<feature type="compositionally biased region" description="Pro residues" evidence="6">
    <location>
        <begin position="530"/>
        <end position="556"/>
    </location>
</feature>
<dbReference type="PANTHER" id="PTHR43721">
    <property type="entry name" value="ELONGATION FACTOR TU-RELATED"/>
    <property type="match status" value="1"/>
</dbReference>
<keyword evidence="4" id="KW-0547">Nucleotide-binding</keyword>
<dbReference type="SUPFAM" id="SSF52540">
    <property type="entry name" value="P-loop containing nucleoside triphosphate hydrolases"/>
    <property type="match status" value="1"/>
</dbReference>
<comment type="caution">
    <text evidence="8">The sequence shown here is derived from an EMBL/GenBank/DDBJ whole genome shotgun (WGS) entry which is preliminary data.</text>
</comment>
<dbReference type="InterPro" id="IPR009000">
    <property type="entry name" value="Transl_B-barrel_sf"/>
</dbReference>
<name>A0ABR1G495_AURAN</name>
<evidence type="ECO:0000256" key="4">
    <source>
        <dbReference type="ARBA" id="ARBA00022741"/>
    </source>
</evidence>
<dbReference type="PROSITE" id="PS51722">
    <property type="entry name" value="G_TR_2"/>
    <property type="match status" value="1"/>
</dbReference>
<dbReference type="Gene3D" id="3.40.50.300">
    <property type="entry name" value="P-loop containing nucleotide triphosphate hydrolases"/>
    <property type="match status" value="1"/>
</dbReference>
<evidence type="ECO:0000256" key="6">
    <source>
        <dbReference type="SAM" id="MobiDB-lite"/>
    </source>
</evidence>
<dbReference type="EMBL" id="JBBJCI010000120">
    <property type="protein sequence ID" value="KAK7248156.1"/>
    <property type="molecule type" value="Genomic_DNA"/>
</dbReference>
<evidence type="ECO:0000256" key="5">
    <source>
        <dbReference type="ARBA" id="ARBA00023134"/>
    </source>
</evidence>
<proteinExistence type="inferred from homology"/>
<evidence type="ECO:0000259" key="7">
    <source>
        <dbReference type="PROSITE" id="PS51722"/>
    </source>
</evidence>